<protein>
    <submittedName>
        <fullName evidence="2">Trypsin-like peptidase domain-containing protein</fullName>
    </submittedName>
</protein>
<dbReference type="Pfam" id="PF13365">
    <property type="entry name" value="Trypsin_2"/>
    <property type="match status" value="1"/>
</dbReference>
<keyword evidence="3" id="KW-1185">Reference proteome</keyword>
<dbReference type="PROSITE" id="PS51257">
    <property type="entry name" value="PROKAR_LIPOPROTEIN"/>
    <property type="match status" value="1"/>
</dbReference>
<feature type="chain" id="PRO_5046277317" evidence="1">
    <location>
        <begin position="23"/>
        <end position="497"/>
    </location>
</feature>
<reference evidence="2 3" key="1">
    <citation type="submission" date="2024-05" db="EMBL/GenBank/DDBJ databases">
        <title>Sequence of Lycoming College course isolates.</title>
        <authorList>
            <person name="Reigle C.A."/>
            <person name="Newman J.D."/>
        </authorList>
    </citation>
    <scope>NUCLEOTIDE SEQUENCE [LARGE SCALE GENOMIC DNA]</scope>
    <source>
        <strain evidence="2 3">CAR-09</strain>
    </source>
</reference>
<dbReference type="InterPro" id="IPR009003">
    <property type="entry name" value="Peptidase_S1_PA"/>
</dbReference>
<evidence type="ECO:0000256" key="1">
    <source>
        <dbReference type="SAM" id="SignalP"/>
    </source>
</evidence>
<proteinExistence type="predicted"/>
<evidence type="ECO:0000313" key="3">
    <source>
        <dbReference type="Proteomes" id="UP001424532"/>
    </source>
</evidence>
<feature type="signal peptide" evidence="1">
    <location>
        <begin position="1"/>
        <end position="22"/>
    </location>
</feature>
<organism evidence="2 3">
    <name type="scientific">Pseudomonas sichuanensis</name>
    <dbReference type="NCBI Taxonomy" id="2213015"/>
    <lineage>
        <taxon>Bacteria</taxon>
        <taxon>Pseudomonadati</taxon>
        <taxon>Pseudomonadota</taxon>
        <taxon>Gammaproteobacteria</taxon>
        <taxon>Pseudomonadales</taxon>
        <taxon>Pseudomonadaceae</taxon>
        <taxon>Pseudomonas</taxon>
    </lineage>
</organism>
<dbReference type="Proteomes" id="UP001424532">
    <property type="component" value="Unassembled WGS sequence"/>
</dbReference>
<evidence type="ECO:0000313" key="2">
    <source>
        <dbReference type="EMBL" id="MEN8641540.1"/>
    </source>
</evidence>
<dbReference type="SUPFAM" id="SSF50494">
    <property type="entry name" value="Trypsin-like serine proteases"/>
    <property type="match status" value="1"/>
</dbReference>
<keyword evidence="1" id="KW-0732">Signal</keyword>
<name>A0ABV0DIF8_9PSED</name>
<accession>A0ABV0DIF8</accession>
<sequence>MASIHRGILAATLCAALSCASASPDQSSEVDPPPPLTLTNAKGENQQWSGVGRLTLPANKQCIASLIDTSNDRQYLDGAAYAVTSGHCVEQRHGVIVQNQPIVASISFNYFVDTLDQRHTVPVKRVVWSSMQGIDLALLELDVTLGQAMAEGIVPLQIGLSPAPGSAVQVVGEPSAPDQGVRLSRCSEERADVVVEHPWVWRHVRRNGCTGMTDGASGSAVVDAASGKLVSVVNSVIVTRPGSASCSLNQPCHPTDDAATTKPLRNVAMPVQRLLGCFNAGRAELSQEDCGLLPAFQLEQRTSPRAANKIAMSAEGQQTLPSWGLTFTLDTPRYRYKATRDALACEDPVGYSGTLSATQDSIDDPFGPEPGWHFLCLIGVASPEQTPTPGLMANSLSIPARLLPAGLPQPALTIEPTANGDIDITWHLDPPDLILYRVKRGAPGEVDCDDPAGYRALARTRQRIAAAQLPLTLCTKAFDLLKQSSPPRIDLLESAVR</sequence>
<comment type="caution">
    <text evidence="2">The sequence shown here is derived from an EMBL/GenBank/DDBJ whole genome shotgun (WGS) entry which is preliminary data.</text>
</comment>
<dbReference type="RefSeq" id="WP_347150847.1">
    <property type="nucleotide sequence ID" value="NZ_JBDLYL010000019.1"/>
</dbReference>
<dbReference type="EMBL" id="JBDLYL010000019">
    <property type="protein sequence ID" value="MEN8641540.1"/>
    <property type="molecule type" value="Genomic_DNA"/>
</dbReference>
<gene>
    <name evidence="2" type="ORF">ABFE88_17970</name>
</gene>